<reference evidence="2" key="1">
    <citation type="submission" date="2022-01" db="EMBL/GenBank/DDBJ databases">
        <title>Whole genome-based taxonomy of the Shewanellaceae.</title>
        <authorList>
            <person name="Martin-Rodriguez A.J."/>
        </authorList>
    </citation>
    <scope>NUCLEOTIDE SEQUENCE</scope>
    <source>
        <strain evidence="2">DSM 16422</strain>
    </source>
</reference>
<protein>
    <recommendedName>
        <fullName evidence="4">AsmA domain-containing protein</fullName>
    </recommendedName>
</protein>
<name>A0A9X2CK39_9GAMM</name>
<accession>A0A9X2CK39</accession>
<dbReference type="EMBL" id="JAKIKP010000005">
    <property type="protein sequence ID" value="MCL1142711.1"/>
    <property type="molecule type" value="Genomic_DNA"/>
</dbReference>
<comment type="caution">
    <text evidence="2">The sequence shown here is derived from an EMBL/GenBank/DDBJ whole genome shotgun (WGS) entry which is preliminary data.</text>
</comment>
<evidence type="ECO:0000313" key="2">
    <source>
        <dbReference type="EMBL" id="MCL1142711.1"/>
    </source>
</evidence>
<proteinExistence type="predicted"/>
<dbReference type="InterPro" id="IPR008023">
    <property type="entry name" value="DUF748"/>
</dbReference>
<dbReference type="Pfam" id="PF05359">
    <property type="entry name" value="DUF748"/>
    <property type="match status" value="1"/>
</dbReference>
<feature type="compositionally biased region" description="Low complexity" evidence="1">
    <location>
        <begin position="132"/>
        <end position="144"/>
    </location>
</feature>
<feature type="compositionally biased region" description="Basic and acidic residues" evidence="1">
    <location>
        <begin position="145"/>
        <end position="154"/>
    </location>
</feature>
<sequence>MKKIILFVVVAIIFAVGAGVYWLFANLNDIVKTQVEKQGSHYLQTTVSLANVDLQPLKGYGDLKGFTVQNPTGYSDENAFSFDEIKLDIDIKTASQQPFVINELLVSGPSVLFEVTADGKNNLTVLKDNLSAQLPSSSDSSSSEPKPEQPKDTPAESSEPFLVAVNKVTIEGVKLTVDMTAVGQEKYQLTLPAFNASPVGVPNGLPADQVGGAIVKSMLDNIIKQAKKAVEDKVKQRAKEELKKRADEKIGGFLDKLGGN</sequence>
<gene>
    <name evidence="2" type="ORF">L2672_08420</name>
</gene>
<organism evidence="2 3">
    <name type="scientific">Shewanella gaetbuli</name>
    <dbReference type="NCBI Taxonomy" id="220752"/>
    <lineage>
        <taxon>Bacteria</taxon>
        <taxon>Pseudomonadati</taxon>
        <taxon>Pseudomonadota</taxon>
        <taxon>Gammaproteobacteria</taxon>
        <taxon>Alteromonadales</taxon>
        <taxon>Shewanellaceae</taxon>
        <taxon>Shewanella</taxon>
    </lineage>
</organism>
<dbReference type="AlphaFoldDB" id="A0A9X2CK39"/>
<feature type="region of interest" description="Disordered" evidence="1">
    <location>
        <begin position="132"/>
        <end position="158"/>
    </location>
</feature>
<evidence type="ECO:0000313" key="3">
    <source>
        <dbReference type="Proteomes" id="UP001139333"/>
    </source>
</evidence>
<dbReference type="Proteomes" id="UP001139333">
    <property type="component" value="Unassembled WGS sequence"/>
</dbReference>
<keyword evidence="3" id="KW-1185">Reference proteome</keyword>
<evidence type="ECO:0008006" key="4">
    <source>
        <dbReference type="Google" id="ProtNLM"/>
    </source>
</evidence>
<dbReference type="RefSeq" id="WP_248995397.1">
    <property type="nucleotide sequence ID" value="NZ_JAKIKP010000005.1"/>
</dbReference>
<evidence type="ECO:0000256" key="1">
    <source>
        <dbReference type="SAM" id="MobiDB-lite"/>
    </source>
</evidence>